<evidence type="ECO:0000256" key="7">
    <source>
        <dbReference type="ARBA" id="ARBA00023015"/>
    </source>
</evidence>
<feature type="domain" description="4Fe-4S Wbl-type" evidence="12">
    <location>
        <begin position="8"/>
        <end position="71"/>
    </location>
</feature>
<comment type="subcellular location">
    <subcellularLocation>
        <location evidence="1 11">Cytoplasm</location>
    </subcellularLocation>
</comment>
<evidence type="ECO:0000256" key="9">
    <source>
        <dbReference type="ARBA" id="ARBA00023157"/>
    </source>
</evidence>
<comment type="function">
    <text evidence="11">Acts as a transcriptional regulator. Probably redox-responsive. The apo- but not holo-form probably binds DNA.</text>
</comment>
<dbReference type="HAMAP" id="MF_01479">
    <property type="entry name" value="WhiB"/>
    <property type="match status" value="1"/>
</dbReference>
<evidence type="ECO:0000256" key="8">
    <source>
        <dbReference type="ARBA" id="ARBA00023125"/>
    </source>
</evidence>
<keyword evidence="6 11" id="KW-0411">Iron-sulfur</keyword>
<dbReference type="Pfam" id="PF02467">
    <property type="entry name" value="Whib"/>
    <property type="match status" value="1"/>
</dbReference>
<dbReference type="GO" id="GO:0003677">
    <property type="term" value="F:DNA binding"/>
    <property type="evidence" value="ECO:0007669"/>
    <property type="project" value="UniProtKB-UniRule"/>
</dbReference>
<feature type="binding site" evidence="11">
    <location>
        <position position="9"/>
    </location>
    <ligand>
        <name>[4Fe-4S] cluster</name>
        <dbReference type="ChEBI" id="CHEBI:49883"/>
    </ligand>
</feature>
<evidence type="ECO:0000256" key="5">
    <source>
        <dbReference type="ARBA" id="ARBA00023004"/>
    </source>
</evidence>
<dbReference type="PANTHER" id="PTHR38839:SF6">
    <property type="entry name" value="TRANSCRIPTIONAL REGULATOR WHIB1"/>
    <property type="match status" value="1"/>
</dbReference>
<feature type="binding site" evidence="11">
    <location>
        <position position="37"/>
    </location>
    <ligand>
        <name>[4Fe-4S] cluster</name>
        <dbReference type="ChEBI" id="CHEBI:49883"/>
    </ligand>
</feature>
<name>A0A3G2JJX8_9ACTN</name>
<evidence type="ECO:0000256" key="4">
    <source>
        <dbReference type="ARBA" id="ARBA00022723"/>
    </source>
</evidence>
<dbReference type="AlphaFoldDB" id="A0A3G2JJX8"/>
<keyword evidence="4 11" id="KW-0479">Metal-binding</keyword>
<keyword evidence="11" id="KW-0963">Cytoplasm</keyword>
<dbReference type="OrthoDB" id="8104048at2"/>
<evidence type="ECO:0000256" key="1">
    <source>
        <dbReference type="ARBA" id="ARBA00004496"/>
    </source>
</evidence>
<proteinExistence type="inferred from homology"/>
<dbReference type="GO" id="GO:0045892">
    <property type="term" value="P:negative regulation of DNA-templated transcription"/>
    <property type="evidence" value="ECO:0007669"/>
    <property type="project" value="TreeGrafter"/>
</dbReference>
<dbReference type="GO" id="GO:0035731">
    <property type="term" value="F:dinitrosyl-iron complex binding"/>
    <property type="evidence" value="ECO:0007669"/>
    <property type="project" value="UniProtKB-UniRule"/>
</dbReference>
<evidence type="ECO:0000313" key="13">
    <source>
        <dbReference type="EMBL" id="AYN42750.1"/>
    </source>
</evidence>
<dbReference type="PANTHER" id="PTHR38839">
    <property type="entry name" value="TRANSCRIPTIONAL REGULATOR WHID-RELATED"/>
    <property type="match status" value="1"/>
</dbReference>
<dbReference type="InterPro" id="IPR003482">
    <property type="entry name" value="Whib"/>
</dbReference>
<dbReference type="GO" id="GO:0046872">
    <property type="term" value="F:metal ion binding"/>
    <property type="evidence" value="ECO:0007669"/>
    <property type="project" value="UniProtKB-KW"/>
</dbReference>
<dbReference type="InterPro" id="IPR034768">
    <property type="entry name" value="4FE4S_WBL"/>
</dbReference>
<evidence type="ECO:0000256" key="3">
    <source>
        <dbReference type="ARBA" id="ARBA00022485"/>
    </source>
</evidence>
<keyword evidence="14" id="KW-1185">Reference proteome</keyword>
<feature type="binding site" evidence="11">
    <location>
        <position position="47"/>
    </location>
    <ligand>
        <name>[4Fe-4S] cluster</name>
        <dbReference type="ChEBI" id="CHEBI:49883"/>
    </ligand>
</feature>
<dbReference type="KEGG" id="sdd:D9753_32115"/>
<comment type="cofactor">
    <cofactor evidence="11">
        <name>[4Fe-4S] cluster</name>
        <dbReference type="ChEBI" id="CHEBI:49883"/>
    </cofactor>
    <text evidence="11">Binds 1 [4Fe-4S] cluster per subunit. Following nitrosylation of the [4Fe-4S] cluster binds 1 [4Fe-8(NO)] cluster per subunit.</text>
</comment>
<evidence type="ECO:0000256" key="2">
    <source>
        <dbReference type="ARBA" id="ARBA00006597"/>
    </source>
</evidence>
<accession>A0A3G2JJX8</accession>
<dbReference type="GO" id="GO:0047134">
    <property type="term" value="F:protein-disulfide reductase [NAD(P)H] activity"/>
    <property type="evidence" value="ECO:0007669"/>
    <property type="project" value="TreeGrafter"/>
</dbReference>
<evidence type="ECO:0000256" key="11">
    <source>
        <dbReference type="HAMAP-Rule" id="MF_01479"/>
    </source>
</evidence>
<evidence type="ECO:0000313" key="14">
    <source>
        <dbReference type="Proteomes" id="UP000268329"/>
    </source>
</evidence>
<feature type="binding site" evidence="11">
    <location>
        <position position="41"/>
    </location>
    <ligand>
        <name>[4Fe-4S] cluster</name>
        <dbReference type="ChEBI" id="CHEBI:49883"/>
    </ligand>
</feature>
<keyword evidence="3 11" id="KW-0004">4Fe-4S</keyword>
<dbReference type="GO" id="GO:0005737">
    <property type="term" value="C:cytoplasm"/>
    <property type="evidence" value="ECO:0007669"/>
    <property type="project" value="UniProtKB-SubCell"/>
</dbReference>
<keyword evidence="9 11" id="KW-1015">Disulfide bond</keyword>
<dbReference type="EMBL" id="CP033073">
    <property type="protein sequence ID" value="AYN42750.1"/>
    <property type="molecule type" value="Genomic_DNA"/>
</dbReference>
<sequence length="81" mass="9333">MDWHTWAACRGEDPELFFPISEEGASLAQIEQARQICCFRCVVVRECRAWALRHREDDGVWGGLTAKQRRALRARRSEADG</sequence>
<dbReference type="GO" id="GO:0051539">
    <property type="term" value="F:4 iron, 4 sulfur cluster binding"/>
    <property type="evidence" value="ECO:0007669"/>
    <property type="project" value="UniProtKB-UniRule"/>
</dbReference>
<organism evidence="13 14">
    <name type="scientific">Streptomyces dangxiongensis</name>
    <dbReference type="NCBI Taxonomy" id="1442032"/>
    <lineage>
        <taxon>Bacteria</taxon>
        <taxon>Bacillati</taxon>
        <taxon>Actinomycetota</taxon>
        <taxon>Actinomycetes</taxon>
        <taxon>Kitasatosporales</taxon>
        <taxon>Streptomycetaceae</taxon>
        <taxon>Streptomyces</taxon>
    </lineage>
</organism>
<reference evidence="13 14" key="1">
    <citation type="submission" date="2018-10" db="EMBL/GenBank/DDBJ databases">
        <title>The genome of Streptomyces dangxiongensis Z022.</title>
        <authorList>
            <person name="Zhang B."/>
        </authorList>
    </citation>
    <scope>NUCLEOTIDE SEQUENCE [LARGE SCALE GENOMIC DNA]</scope>
    <source>
        <strain evidence="13 14">Z022</strain>
    </source>
</reference>
<keyword evidence="10 11" id="KW-0804">Transcription</keyword>
<keyword evidence="5 11" id="KW-0408">Iron</keyword>
<evidence type="ECO:0000259" key="12">
    <source>
        <dbReference type="PROSITE" id="PS51674"/>
    </source>
</evidence>
<evidence type="ECO:0000256" key="10">
    <source>
        <dbReference type="ARBA" id="ARBA00023163"/>
    </source>
</evidence>
<gene>
    <name evidence="11" type="primary">whiB</name>
    <name evidence="13" type="ORF">D9753_32115</name>
</gene>
<evidence type="ECO:0000256" key="6">
    <source>
        <dbReference type="ARBA" id="ARBA00023014"/>
    </source>
</evidence>
<keyword evidence="8 11" id="KW-0238">DNA-binding</keyword>
<keyword evidence="7 11" id="KW-0805">Transcription regulation</keyword>
<dbReference type="PROSITE" id="PS51674">
    <property type="entry name" value="4FE4S_WBL"/>
    <property type="match status" value="1"/>
</dbReference>
<protein>
    <recommendedName>
        <fullName evidence="11">Transcriptional regulator WhiB</fullName>
    </recommendedName>
</protein>
<comment type="PTM">
    <text evidence="11">The Fe-S cluster can be nitrosylated by nitric oxide (NO).</text>
</comment>
<comment type="similarity">
    <text evidence="2 11">Belongs to the WhiB family.</text>
</comment>
<dbReference type="RefSeq" id="WP_121790177.1">
    <property type="nucleotide sequence ID" value="NZ_CP033073.1"/>
</dbReference>
<dbReference type="Proteomes" id="UP000268329">
    <property type="component" value="Chromosome"/>
</dbReference>
<dbReference type="GO" id="GO:0045454">
    <property type="term" value="P:cell redox homeostasis"/>
    <property type="evidence" value="ECO:0007669"/>
    <property type="project" value="TreeGrafter"/>
</dbReference>
<comment type="PTM">
    <text evidence="11">Upon Fe-S cluster removal intramolecular disulfide bonds are formed.</text>
</comment>